<dbReference type="OrthoDB" id="9966588at2"/>
<organism evidence="2 3">
    <name type="scientific">Nocardia cyriacigeorgica</name>
    <dbReference type="NCBI Taxonomy" id="135487"/>
    <lineage>
        <taxon>Bacteria</taxon>
        <taxon>Bacillati</taxon>
        <taxon>Actinomycetota</taxon>
        <taxon>Actinomycetes</taxon>
        <taxon>Mycobacteriales</taxon>
        <taxon>Nocardiaceae</taxon>
        <taxon>Nocardia</taxon>
    </lineage>
</organism>
<keyword evidence="1" id="KW-1133">Transmembrane helix</keyword>
<feature type="transmembrane region" description="Helical" evidence="1">
    <location>
        <begin position="60"/>
        <end position="81"/>
    </location>
</feature>
<gene>
    <name evidence="2" type="ORF">FEK35_29385</name>
</gene>
<feature type="transmembrane region" description="Helical" evidence="1">
    <location>
        <begin position="93"/>
        <end position="118"/>
    </location>
</feature>
<feature type="transmembrane region" description="Helical" evidence="1">
    <location>
        <begin position="138"/>
        <end position="160"/>
    </location>
</feature>
<reference evidence="2 3" key="1">
    <citation type="submission" date="2019-05" db="EMBL/GenBank/DDBJ databases">
        <title>Genomes sequences of two Nocardia cyriacigeorgica environmental isolates, type strains Nocardia asteroides ATCC 19247 and Nocardia cyriacigeorgica DSM 44484.</title>
        <authorList>
            <person name="Vautrin F."/>
            <person name="Bergeron E."/>
            <person name="Dubost A."/>
            <person name="Abrouk D."/>
            <person name="Rodriguez Nava V."/>
            <person name="Pujic P."/>
        </authorList>
    </citation>
    <scope>NUCLEOTIDE SEQUENCE [LARGE SCALE GENOMIC DNA]</scope>
    <source>
        <strain evidence="2 3">EML 1456</strain>
    </source>
</reference>
<dbReference type="Proteomes" id="UP000308349">
    <property type="component" value="Unassembled WGS sequence"/>
</dbReference>
<evidence type="ECO:0000313" key="3">
    <source>
        <dbReference type="Proteomes" id="UP000308349"/>
    </source>
</evidence>
<comment type="caution">
    <text evidence="2">The sequence shown here is derived from an EMBL/GenBank/DDBJ whole genome shotgun (WGS) entry which is preliminary data.</text>
</comment>
<dbReference type="AlphaFoldDB" id="A0A5R8P563"/>
<evidence type="ECO:0000313" key="2">
    <source>
        <dbReference type="EMBL" id="TLF93630.1"/>
    </source>
</evidence>
<keyword evidence="1" id="KW-0812">Transmembrane</keyword>
<evidence type="ECO:0000256" key="1">
    <source>
        <dbReference type="SAM" id="Phobius"/>
    </source>
</evidence>
<sequence length="167" mass="18145">MSELWMSRRGELGDAAREPVIGFTGGLFLVLVGMFVPLFATDGGGEDRQTYSLFALREEGIVGFWLLLATVVVLTVVALAFPQRFASSALGTCTMTLTFAMVIGEVLVIATGYARLIARVEAREHAKAWSSGTHTVDMLPWLLAPILGMAIVTACVIAWWSRTARKH</sequence>
<proteinExistence type="predicted"/>
<feature type="transmembrane region" description="Helical" evidence="1">
    <location>
        <begin position="20"/>
        <end position="40"/>
    </location>
</feature>
<protein>
    <submittedName>
        <fullName evidence="2">Uncharacterized protein</fullName>
    </submittedName>
</protein>
<dbReference type="RefSeq" id="WP_138458964.1">
    <property type="nucleotide sequence ID" value="NZ_VBUU01000049.1"/>
</dbReference>
<dbReference type="EMBL" id="VBUU01000049">
    <property type="protein sequence ID" value="TLF93630.1"/>
    <property type="molecule type" value="Genomic_DNA"/>
</dbReference>
<name>A0A5R8P563_9NOCA</name>
<keyword evidence="1" id="KW-0472">Membrane</keyword>
<accession>A0A5R8P563</accession>